<evidence type="ECO:0000313" key="1">
    <source>
        <dbReference type="EMBL" id="OWY93563.1"/>
    </source>
</evidence>
<name>A0A225UKP8_9STRA</name>
<gene>
    <name evidence="1" type="ORF">PHMEG_00036993</name>
</gene>
<organism evidence="1 2">
    <name type="scientific">Phytophthora megakarya</name>
    <dbReference type="NCBI Taxonomy" id="4795"/>
    <lineage>
        <taxon>Eukaryota</taxon>
        <taxon>Sar</taxon>
        <taxon>Stramenopiles</taxon>
        <taxon>Oomycota</taxon>
        <taxon>Peronosporomycetes</taxon>
        <taxon>Peronosporales</taxon>
        <taxon>Peronosporaceae</taxon>
        <taxon>Phytophthora</taxon>
    </lineage>
</organism>
<dbReference type="AlphaFoldDB" id="A0A225UKP8"/>
<comment type="caution">
    <text evidence="1">The sequence shown here is derived from an EMBL/GenBank/DDBJ whole genome shotgun (WGS) entry which is preliminary data.</text>
</comment>
<reference evidence="2" key="1">
    <citation type="submission" date="2017-03" db="EMBL/GenBank/DDBJ databases">
        <title>Phytopthora megakarya and P. palmivora, two closely related causual agents of cacao black pod achieved similar genome size and gene model numbers by different mechanisms.</title>
        <authorList>
            <person name="Ali S."/>
            <person name="Shao J."/>
            <person name="Larry D.J."/>
            <person name="Kronmiller B."/>
            <person name="Shen D."/>
            <person name="Strem M.D."/>
            <person name="Melnick R.L."/>
            <person name="Guiltinan M.J."/>
            <person name="Tyler B.M."/>
            <person name="Meinhardt L.W."/>
            <person name="Bailey B.A."/>
        </authorList>
    </citation>
    <scope>NUCLEOTIDE SEQUENCE [LARGE SCALE GENOMIC DNA]</scope>
    <source>
        <strain evidence="2">zdho120</strain>
    </source>
</reference>
<feature type="non-terminal residue" evidence="1">
    <location>
        <position position="118"/>
    </location>
</feature>
<evidence type="ECO:0000313" key="2">
    <source>
        <dbReference type="Proteomes" id="UP000198211"/>
    </source>
</evidence>
<dbReference type="EMBL" id="NBNE01015838">
    <property type="protein sequence ID" value="OWY93563.1"/>
    <property type="molecule type" value="Genomic_DNA"/>
</dbReference>
<protein>
    <submittedName>
        <fullName evidence="1">Uncharacterized protein</fullName>
    </submittedName>
</protein>
<sequence length="118" mass="12453">MTDHEAGLLDTTNQSAVTLNETMSSIQNVSSRAGSDFVPSLFGTSGILRAAVWQPAAGHMPFRAYAPMVMTAQGGAVQANTQMGMQAVQTILPPPPVMAELDDVVMSESGKVTIQCER</sequence>
<dbReference type="Proteomes" id="UP000198211">
    <property type="component" value="Unassembled WGS sequence"/>
</dbReference>
<proteinExistence type="predicted"/>
<accession>A0A225UKP8</accession>
<keyword evidence="2" id="KW-1185">Reference proteome</keyword>